<dbReference type="GO" id="GO:0017022">
    <property type="term" value="F:myosin binding"/>
    <property type="evidence" value="ECO:0007669"/>
    <property type="project" value="TreeGrafter"/>
</dbReference>
<dbReference type="GO" id="GO:0008270">
    <property type="term" value="F:zinc ion binding"/>
    <property type="evidence" value="ECO:0007669"/>
    <property type="project" value="UniProtKB-KW"/>
</dbReference>
<keyword evidence="1" id="KW-0863">Zinc-finger</keyword>
<dbReference type="Pfam" id="PF04698">
    <property type="entry name" value="Rab_eff_C"/>
    <property type="match status" value="1"/>
</dbReference>
<sequence>MGENSSRKGPMTDDQLEAELRTVIKWLGERESSTEEIPTTQSLPENFFAAEDSDSSHDEDLEMIQAELQKRFSATSLSSITGKALRLIHSAEMAMAIAGPISRQEGCPAGNSRNAENETSEEARTTMSVIEDNAGARDRSILSADEAWATDGWLAVLEENVYMGAGRVFALEEELNELELRARSVQGHTPDMELSSLEDSVASAAAQLQLSEAQVGFV</sequence>
<reference evidence="6" key="2">
    <citation type="submission" date="2025-09" db="UniProtKB">
        <authorList>
            <consortium name="Ensembl"/>
        </authorList>
    </citation>
    <scope>IDENTIFICATION</scope>
</reference>
<dbReference type="PANTHER" id="PTHR14555:SF3">
    <property type="entry name" value="RABBD DOMAIN-CONTAINING PROTEIN"/>
    <property type="match status" value="1"/>
</dbReference>
<dbReference type="PANTHER" id="PTHR14555">
    <property type="entry name" value="MYELIN-ASSOCIATED OLIGODENDROCYTIC BASIC PROTEIN MOBP -RELATED"/>
    <property type="match status" value="1"/>
</dbReference>
<name>A0A8C4NLW5_EPTBU</name>
<feature type="compositionally biased region" description="Polar residues" evidence="4">
    <location>
        <begin position="35"/>
        <end position="44"/>
    </location>
</feature>
<keyword evidence="2" id="KW-0862">Zinc</keyword>
<feature type="domain" description="Rab effector MyRIP/Melanophilin" evidence="5">
    <location>
        <begin position="12"/>
        <end position="215"/>
    </location>
</feature>
<dbReference type="GO" id="GO:0003779">
    <property type="term" value="F:actin binding"/>
    <property type="evidence" value="ECO:0007669"/>
    <property type="project" value="TreeGrafter"/>
</dbReference>
<evidence type="ECO:0000259" key="5">
    <source>
        <dbReference type="Pfam" id="PF04698"/>
    </source>
</evidence>
<evidence type="ECO:0000256" key="3">
    <source>
        <dbReference type="SAM" id="Coils"/>
    </source>
</evidence>
<dbReference type="Ensembl" id="ENSEBUT00000005459.1">
    <property type="protein sequence ID" value="ENSEBUP00000005021.1"/>
    <property type="gene ID" value="ENSEBUG00000003464.1"/>
</dbReference>
<evidence type="ECO:0000256" key="1">
    <source>
        <dbReference type="ARBA" id="ARBA00022771"/>
    </source>
</evidence>
<keyword evidence="1" id="KW-0479">Metal-binding</keyword>
<reference evidence="6" key="1">
    <citation type="submission" date="2025-08" db="UniProtKB">
        <authorList>
            <consortium name="Ensembl"/>
        </authorList>
    </citation>
    <scope>IDENTIFICATION</scope>
</reference>
<keyword evidence="3" id="KW-0175">Coiled coil</keyword>
<feature type="region of interest" description="Disordered" evidence="4">
    <location>
        <begin position="104"/>
        <end position="123"/>
    </location>
</feature>
<protein>
    <recommendedName>
        <fullName evidence="5">Rab effector MyRIP/Melanophilin domain-containing protein</fullName>
    </recommendedName>
</protein>
<evidence type="ECO:0000313" key="6">
    <source>
        <dbReference type="Ensembl" id="ENSEBUP00000005021.1"/>
    </source>
</evidence>
<dbReference type="InterPro" id="IPR051745">
    <property type="entry name" value="Intracell_Transport_Effector"/>
</dbReference>
<proteinExistence type="predicted"/>
<evidence type="ECO:0000313" key="7">
    <source>
        <dbReference type="Proteomes" id="UP000694388"/>
    </source>
</evidence>
<accession>A0A8C4NLW5</accession>
<feature type="coiled-coil region" evidence="3">
    <location>
        <begin position="168"/>
        <end position="214"/>
    </location>
</feature>
<organism evidence="6 7">
    <name type="scientific">Eptatretus burgeri</name>
    <name type="common">Inshore hagfish</name>
    <dbReference type="NCBI Taxonomy" id="7764"/>
    <lineage>
        <taxon>Eukaryota</taxon>
        <taxon>Metazoa</taxon>
        <taxon>Chordata</taxon>
        <taxon>Craniata</taxon>
        <taxon>Vertebrata</taxon>
        <taxon>Cyclostomata</taxon>
        <taxon>Myxini</taxon>
        <taxon>Myxiniformes</taxon>
        <taxon>Myxinidae</taxon>
        <taxon>Eptatretinae</taxon>
        <taxon>Eptatretus</taxon>
    </lineage>
</organism>
<feature type="region of interest" description="Disordered" evidence="4">
    <location>
        <begin position="29"/>
        <end position="58"/>
    </location>
</feature>
<dbReference type="Proteomes" id="UP000694388">
    <property type="component" value="Unplaced"/>
</dbReference>
<evidence type="ECO:0000256" key="2">
    <source>
        <dbReference type="ARBA" id="ARBA00022833"/>
    </source>
</evidence>
<dbReference type="GO" id="GO:0030864">
    <property type="term" value="C:cortical actin cytoskeleton"/>
    <property type="evidence" value="ECO:0007669"/>
    <property type="project" value="TreeGrafter"/>
</dbReference>
<evidence type="ECO:0000256" key="4">
    <source>
        <dbReference type="SAM" id="MobiDB-lite"/>
    </source>
</evidence>
<dbReference type="AlphaFoldDB" id="A0A8C4NLW5"/>
<keyword evidence="7" id="KW-1185">Reference proteome</keyword>
<dbReference type="InterPro" id="IPR006788">
    <property type="entry name" value="Myrip/Melanophilin"/>
</dbReference>